<dbReference type="PROSITE" id="PS01125">
    <property type="entry name" value="ROK"/>
    <property type="match status" value="1"/>
</dbReference>
<organism evidence="2 3">
    <name type="scientific">Thalassobacterium maritimum</name>
    <dbReference type="NCBI Taxonomy" id="3041265"/>
    <lineage>
        <taxon>Bacteria</taxon>
        <taxon>Pseudomonadati</taxon>
        <taxon>Verrucomicrobiota</taxon>
        <taxon>Opitutia</taxon>
        <taxon>Puniceicoccales</taxon>
        <taxon>Coraliomargaritaceae</taxon>
        <taxon>Thalassobacterium</taxon>
    </lineage>
</organism>
<name>A0ABU1AZZ5_9BACT</name>
<dbReference type="InterPro" id="IPR000600">
    <property type="entry name" value="ROK"/>
</dbReference>
<dbReference type="InterPro" id="IPR049874">
    <property type="entry name" value="ROK_cs"/>
</dbReference>
<dbReference type="PANTHER" id="PTHR18964">
    <property type="entry name" value="ROK (REPRESSOR, ORF, KINASE) FAMILY"/>
    <property type="match status" value="1"/>
</dbReference>
<dbReference type="PANTHER" id="PTHR18964:SF149">
    <property type="entry name" value="BIFUNCTIONAL UDP-N-ACETYLGLUCOSAMINE 2-EPIMERASE_N-ACETYLMANNOSAMINE KINASE"/>
    <property type="match status" value="1"/>
</dbReference>
<dbReference type="EMBL" id="JARXHW010000038">
    <property type="protein sequence ID" value="MDQ8208700.1"/>
    <property type="molecule type" value="Genomic_DNA"/>
</dbReference>
<sequence length="317" mass="33346">MKQSIGVDIGGTNTCVGTVSADGTVHQRAQFRTDEYDNGIAYANRLAEAVREVMQGDTAIAADGWAGLGIGAPNGNYLSGSIEEPPNLRFKGITPLVDLLKERLDLPNIQLTNDANAAAIGEKIYGAAKDYSDFIMITLGTGLGSGIFVNNQLVYGHDGFAGEMGHISVIPDGRYCGFGRRGSLENYCSATGIRRTYFEMIAQRGGTTSLDHMPLGEITAKDIADAADQGDPIAQATMDFTGRLLGEALASSALITSPAAFFLFGGPVKAGEVLLGPTRRSFEKHLIPPFKNKIKIIESALPMGDAAIIGAAALVAC</sequence>
<reference evidence="2 3" key="1">
    <citation type="submission" date="2023-04" db="EMBL/GenBank/DDBJ databases">
        <title>A novel bacteria isolated from coastal sediment.</title>
        <authorList>
            <person name="Liu X.-J."/>
            <person name="Du Z.-J."/>
        </authorList>
    </citation>
    <scope>NUCLEOTIDE SEQUENCE [LARGE SCALE GENOMIC DNA]</scope>
    <source>
        <strain evidence="2 3">SDUM461003</strain>
    </source>
</reference>
<dbReference type="Proteomes" id="UP001225316">
    <property type="component" value="Unassembled WGS sequence"/>
</dbReference>
<comment type="caution">
    <text evidence="2">The sequence shown here is derived from an EMBL/GenBank/DDBJ whole genome shotgun (WGS) entry which is preliminary data.</text>
</comment>
<dbReference type="Pfam" id="PF00480">
    <property type="entry name" value="ROK"/>
    <property type="match status" value="1"/>
</dbReference>
<evidence type="ECO:0000313" key="2">
    <source>
        <dbReference type="EMBL" id="MDQ8208700.1"/>
    </source>
</evidence>
<proteinExistence type="inferred from homology"/>
<dbReference type="RefSeq" id="WP_308951347.1">
    <property type="nucleotide sequence ID" value="NZ_JARXHW010000038.1"/>
</dbReference>
<dbReference type="SUPFAM" id="SSF53067">
    <property type="entry name" value="Actin-like ATPase domain"/>
    <property type="match status" value="1"/>
</dbReference>
<accession>A0ABU1AZZ5</accession>
<keyword evidence="3" id="KW-1185">Reference proteome</keyword>
<dbReference type="InterPro" id="IPR043129">
    <property type="entry name" value="ATPase_NBD"/>
</dbReference>
<evidence type="ECO:0000313" key="3">
    <source>
        <dbReference type="Proteomes" id="UP001225316"/>
    </source>
</evidence>
<gene>
    <name evidence="2" type="ORF">QEH52_14330</name>
</gene>
<comment type="similarity">
    <text evidence="1">Belongs to the ROK (NagC/XylR) family.</text>
</comment>
<evidence type="ECO:0000256" key="1">
    <source>
        <dbReference type="ARBA" id="ARBA00006479"/>
    </source>
</evidence>
<dbReference type="Gene3D" id="3.30.420.40">
    <property type="match status" value="2"/>
</dbReference>
<protein>
    <submittedName>
        <fullName evidence="2">ROK family protein</fullName>
    </submittedName>
</protein>